<dbReference type="EMBL" id="LS974202">
    <property type="protein sequence ID" value="SSC11891.1"/>
    <property type="molecule type" value="Genomic_DNA"/>
</dbReference>
<dbReference type="KEGG" id="minf:MESINF_0442"/>
<name>A0A7Z7LDD3_9BACT</name>
<dbReference type="Proteomes" id="UP000250796">
    <property type="component" value="Chromosome MESINF"/>
</dbReference>
<proteinExistence type="predicted"/>
<accession>A0A7Z7LDD3</accession>
<evidence type="ECO:0000313" key="1">
    <source>
        <dbReference type="EMBL" id="SSC11891.1"/>
    </source>
</evidence>
<protein>
    <submittedName>
        <fullName evidence="1">Uncharacterized protein</fullName>
    </submittedName>
</protein>
<keyword evidence="2" id="KW-1185">Reference proteome</keyword>
<evidence type="ECO:0000313" key="2">
    <source>
        <dbReference type="Proteomes" id="UP000250796"/>
    </source>
</evidence>
<gene>
    <name evidence="1" type="ORF">MESINF_0442</name>
</gene>
<organism evidence="1 2">
    <name type="scientific">Mesotoga infera</name>
    <dbReference type="NCBI Taxonomy" id="1236046"/>
    <lineage>
        <taxon>Bacteria</taxon>
        <taxon>Thermotogati</taxon>
        <taxon>Thermotogota</taxon>
        <taxon>Thermotogae</taxon>
        <taxon>Kosmotogales</taxon>
        <taxon>Kosmotogaceae</taxon>
        <taxon>Mesotoga</taxon>
    </lineage>
</organism>
<dbReference type="AlphaFoldDB" id="A0A7Z7LDD3"/>
<sequence>MCNDPKFNYIISSGNGINCELGSMLHWSILRYGKKMIEQYCIYNLHINLHK</sequence>
<reference evidence="1 2" key="1">
    <citation type="submission" date="2017-01" db="EMBL/GenBank/DDBJ databases">
        <authorList>
            <person name="Erauso G."/>
        </authorList>
    </citation>
    <scope>NUCLEOTIDE SEQUENCE [LARGE SCALE GENOMIC DNA]</scope>
    <source>
        <strain evidence="1">MESINF1</strain>
    </source>
</reference>